<proteinExistence type="predicted"/>
<name>A0ACB9EJH0_ARCLA</name>
<dbReference type="EMBL" id="CM042048">
    <property type="protein sequence ID" value="KAI3758851.1"/>
    <property type="molecule type" value="Genomic_DNA"/>
</dbReference>
<dbReference type="Proteomes" id="UP001055879">
    <property type="component" value="Linkage Group LG02"/>
</dbReference>
<organism evidence="1 2">
    <name type="scientific">Arctium lappa</name>
    <name type="common">Greater burdock</name>
    <name type="synonym">Lappa major</name>
    <dbReference type="NCBI Taxonomy" id="4217"/>
    <lineage>
        <taxon>Eukaryota</taxon>
        <taxon>Viridiplantae</taxon>
        <taxon>Streptophyta</taxon>
        <taxon>Embryophyta</taxon>
        <taxon>Tracheophyta</taxon>
        <taxon>Spermatophyta</taxon>
        <taxon>Magnoliopsida</taxon>
        <taxon>eudicotyledons</taxon>
        <taxon>Gunneridae</taxon>
        <taxon>Pentapetalae</taxon>
        <taxon>asterids</taxon>
        <taxon>campanulids</taxon>
        <taxon>Asterales</taxon>
        <taxon>Asteraceae</taxon>
        <taxon>Carduoideae</taxon>
        <taxon>Cardueae</taxon>
        <taxon>Arctiinae</taxon>
        <taxon>Arctium</taxon>
    </lineage>
</organism>
<reference evidence="2" key="1">
    <citation type="journal article" date="2022" name="Mol. Ecol. Resour.">
        <title>The genomes of chicory, endive, great burdock and yacon provide insights into Asteraceae palaeo-polyploidization history and plant inulin production.</title>
        <authorList>
            <person name="Fan W."/>
            <person name="Wang S."/>
            <person name="Wang H."/>
            <person name="Wang A."/>
            <person name="Jiang F."/>
            <person name="Liu H."/>
            <person name="Zhao H."/>
            <person name="Xu D."/>
            <person name="Zhang Y."/>
        </authorList>
    </citation>
    <scope>NUCLEOTIDE SEQUENCE [LARGE SCALE GENOMIC DNA]</scope>
    <source>
        <strain evidence="2">cv. Niubang</strain>
    </source>
</reference>
<gene>
    <name evidence="1" type="ORF">L6452_06423</name>
</gene>
<comment type="caution">
    <text evidence="1">The sequence shown here is derived from an EMBL/GenBank/DDBJ whole genome shotgun (WGS) entry which is preliminary data.</text>
</comment>
<evidence type="ECO:0000313" key="2">
    <source>
        <dbReference type="Proteomes" id="UP001055879"/>
    </source>
</evidence>
<keyword evidence="2" id="KW-1185">Reference proteome</keyword>
<evidence type="ECO:0000313" key="1">
    <source>
        <dbReference type="EMBL" id="KAI3758851.1"/>
    </source>
</evidence>
<protein>
    <submittedName>
        <fullName evidence="1">Uncharacterized protein</fullName>
    </submittedName>
</protein>
<accession>A0ACB9EJH0</accession>
<sequence length="177" mass="19719">MSIATKFDLVARFHDVDEEDFEFSLVNDDEHVSAEDTGFEGPVVFPLFDSDLLITNEADREAVAKVDDEEDACSASLGKLFINEWEEFASPSSSEADEYESEGTGVFCAWRSKMDIGSSSLSKCKKSSSTGSGSKRWRIRDLLRQSNNEGITGENQLPEGERNMGEDNHDLNNKFLN</sequence>
<reference evidence="1 2" key="2">
    <citation type="journal article" date="2022" name="Mol. Ecol. Resour.">
        <title>The genomes of chicory, endive, great burdock and yacon provide insights into Asteraceae paleo-polyploidization history and plant inulin production.</title>
        <authorList>
            <person name="Fan W."/>
            <person name="Wang S."/>
            <person name="Wang H."/>
            <person name="Wang A."/>
            <person name="Jiang F."/>
            <person name="Liu H."/>
            <person name="Zhao H."/>
            <person name="Xu D."/>
            <person name="Zhang Y."/>
        </authorList>
    </citation>
    <scope>NUCLEOTIDE SEQUENCE [LARGE SCALE GENOMIC DNA]</scope>
    <source>
        <strain evidence="2">cv. Niubang</strain>
    </source>
</reference>